<keyword evidence="3" id="KW-1185">Reference proteome</keyword>
<evidence type="ECO:0000259" key="1">
    <source>
        <dbReference type="Pfam" id="PF11716"/>
    </source>
</evidence>
<feature type="domain" description="Mycothiol-dependent maleylpyruvate isomerase metal-binding" evidence="1">
    <location>
        <begin position="11"/>
        <end position="106"/>
    </location>
</feature>
<dbReference type="AlphaFoldDB" id="A0A378TMX3"/>
<organism evidence="2 3">
    <name type="scientific">Mycolicibacterium tokaiense</name>
    <dbReference type="NCBI Taxonomy" id="39695"/>
    <lineage>
        <taxon>Bacteria</taxon>
        <taxon>Bacillati</taxon>
        <taxon>Actinomycetota</taxon>
        <taxon>Actinomycetes</taxon>
        <taxon>Mycobacteriales</taxon>
        <taxon>Mycobacteriaceae</taxon>
        <taxon>Mycolicibacterium</taxon>
    </lineage>
</organism>
<name>A0A378TMX3_9MYCO</name>
<reference evidence="2 3" key="1">
    <citation type="submission" date="2018-06" db="EMBL/GenBank/DDBJ databases">
        <authorList>
            <consortium name="Pathogen Informatics"/>
            <person name="Doyle S."/>
        </authorList>
    </citation>
    <scope>NUCLEOTIDE SEQUENCE [LARGE SCALE GENOMIC DNA]</scope>
    <source>
        <strain evidence="2 3">NCTC10821</strain>
    </source>
</reference>
<proteinExistence type="predicted"/>
<accession>A0A378TMX3</accession>
<dbReference type="EMBL" id="UGQT01000001">
    <property type="protein sequence ID" value="STZ61135.1"/>
    <property type="molecule type" value="Genomic_DNA"/>
</dbReference>
<dbReference type="NCBIfam" id="TIGR03083">
    <property type="entry name" value="maleylpyruvate isomerase family mycothiol-dependent enzyme"/>
    <property type="match status" value="1"/>
</dbReference>
<evidence type="ECO:0000313" key="2">
    <source>
        <dbReference type="EMBL" id="STZ61135.1"/>
    </source>
</evidence>
<gene>
    <name evidence="2" type="ORF">NCTC10821_04680</name>
</gene>
<protein>
    <submittedName>
        <fullName evidence="2">DinB family protein</fullName>
    </submittedName>
</protein>
<dbReference type="Proteomes" id="UP000254978">
    <property type="component" value="Unassembled WGS sequence"/>
</dbReference>
<dbReference type="Pfam" id="PF11716">
    <property type="entry name" value="MDMPI_N"/>
    <property type="match status" value="1"/>
</dbReference>
<sequence>MDTTTIWSWVDRERADLADQLEALSADQWAVDSLCDGWNVRDVAAHLTHSQLAAPQMLAAMLGSGFRFNTMMRRLVTADDRRPDQLVAALRSAVGSRRRPPGTTPADPLMDVLVHGQDIAIPLGIDRPMPGPAARVVAAHLWRMRFPMNPRRHLKGVRLVATDADFAVGDGQPVTAPIRDLVLVLSGRRRLSAGAAPA</sequence>
<evidence type="ECO:0000313" key="3">
    <source>
        <dbReference type="Proteomes" id="UP000254978"/>
    </source>
</evidence>
<dbReference type="Gene3D" id="1.20.120.450">
    <property type="entry name" value="dinb family like domain"/>
    <property type="match status" value="1"/>
</dbReference>
<dbReference type="RefSeq" id="WP_115280146.1">
    <property type="nucleotide sequence ID" value="NZ_AP022600.1"/>
</dbReference>
<dbReference type="OrthoDB" id="5178565at2"/>
<dbReference type="GO" id="GO:0046872">
    <property type="term" value="F:metal ion binding"/>
    <property type="evidence" value="ECO:0007669"/>
    <property type="project" value="InterPro"/>
</dbReference>
<dbReference type="InterPro" id="IPR024344">
    <property type="entry name" value="MDMPI_metal-binding"/>
</dbReference>
<dbReference type="InterPro" id="IPR017517">
    <property type="entry name" value="Maleyloyr_isom"/>
</dbReference>
<dbReference type="InterPro" id="IPR034660">
    <property type="entry name" value="DinB/YfiT-like"/>
</dbReference>
<dbReference type="SUPFAM" id="SSF109854">
    <property type="entry name" value="DinB/YfiT-like putative metalloenzymes"/>
    <property type="match status" value="1"/>
</dbReference>